<dbReference type="FunFam" id="3.60.20.10:FF:000033">
    <property type="entry name" value="Proteasome subunit beta"/>
    <property type="match status" value="1"/>
</dbReference>
<evidence type="ECO:0000256" key="1">
    <source>
        <dbReference type="ARBA" id="ARBA00022490"/>
    </source>
</evidence>
<comment type="subunit">
    <text evidence="4">Component of the proteasome complex.</text>
</comment>
<organism evidence="5 6">
    <name type="scientific">Acanthosepion pharaonis</name>
    <name type="common">Pharaoh cuttlefish</name>
    <name type="synonym">Sepia pharaonis</name>
    <dbReference type="NCBI Taxonomy" id="158019"/>
    <lineage>
        <taxon>Eukaryota</taxon>
        <taxon>Metazoa</taxon>
        <taxon>Spiralia</taxon>
        <taxon>Lophotrochozoa</taxon>
        <taxon>Mollusca</taxon>
        <taxon>Cephalopoda</taxon>
        <taxon>Coleoidea</taxon>
        <taxon>Decapodiformes</taxon>
        <taxon>Sepiida</taxon>
        <taxon>Sepiina</taxon>
        <taxon>Sepiidae</taxon>
        <taxon>Acanthosepion</taxon>
    </lineage>
</organism>
<reference evidence="5" key="1">
    <citation type="submission" date="2021-01" db="EMBL/GenBank/DDBJ databases">
        <authorList>
            <person name="Li R."/>
            <person name="Bekaert M."/>
        </authorList>
    </citation>
    <scope>NUCLEOTIDE SEQUENCE</scope>
    <source>
        <strain evidence="5">Farmed</strain>
    </source>
</reference>
<comment type="subcellular location">
    <subcellularLocation>
        <location evidence="4">Cytoplasm</location>
    </subcellularLocation>
    <subcellularLocation>
        <location evidence="4">Nucleus</location>
    </subcellularLocation>
</comment>
<dbReference type="PROSITE" id="PS00854">
    <property type="entry name" value="PROTEASOME_BETA_1"/>
    <property type="match status" value="1"/>
</dbReference>
<dbReference type="PANTHER" id="PTHR32194">
    <property type="entry name" value="METALLOPROTEASE TLDD"/>
    <property type="match status" value="1"/>
</dbReference>
<keyword evidence="3 4" id="KW-0539">Nucleus</keyword>
<dbReference type="InterPro" id="IPR016050">
    <property type="entry name" value="Proteasome_bsu_CS"/>
</dbReference>
<name>A0A812C745_ACAPH</name>
<dbReference type="GO" id="GO:0016787">
    <property type="term" value="F:hydrolase activity"/>
    <property type="evidence" value="ECO:0007669"/>
    <property type="project" value="UniProtKB-KW"/>
</dbReference>
<keyword evidence="5" id="KW-0378">Hydrolase</keyword>
<comment type="caution">
    <text evidence="5">The sequence shown here is derived from an EMBL/GenBank/DDBJ whole genome shotgun (WGS) entry which is preliminary data.</text>
</comment>
<dbReference type="InterPro" id="IPR023333">
    <property type="entry name" value="Proteasome_suB-type"/>
</dbReference>
<comment type="similarity">
    <text evidence="4">Belongs to the peptidase T1B family.</text>
</comment>
<keyword evidence="6" id="KW-1185">Reference proteome</keyword>
<gene>
    <name evidence="5" type="ORF">SPHA_33831</name>
</gene>
<dbReference type="CDD" id="cd03757">
    <property type="entry name" value="proteasome_beta_type_1"/>
    <property type="match status" value="1"/>
</dbReference>
<evidence type="ECO:0000313" key="5">
    <source>
        <dbReference type="EMBL" id="CAE1263693.1"/>
    </source>
</evidence>
<dbReference type="OrthoDB" id="268479at2759"/>
<dbReference type="GO" id="GO:0005737">
    <property type="term" value="C:cytoplasm"/>
    <property type="evidence" value="ECO:0007669"/>
    <property type="project" value="UniProtKB-SubCell"/>
</dbReference>
<protein>
    <recommendedName>
        <fullName evidence="4">Proteasome subunit beta</fullName>
    </recommendedName>
</protein>
<evidence type="ECO:0000256" key="3">
    <source>
        <dbReference type="ARBA" id="ARBA00023242"/>
    </source>
</evidence>
<dbReference type="AlphaFoldDB" id="A0A812C745"/>
<evidence type="ECO:0000313" key="6">
    <source>
        <dbReference type="Proteomes" id="UP000597762"/>
    </source>
</evidence>
<keyword evidence="1 4" id="KW-0963">Cytoplasm</keyword>
<comment type="function">
    <text evidence="4">Component of the proteasome, a multicatalytic proteinase complex which is characterized by its ability to cleave peptides with Arg, Phe, Tyr, Leu, and Glu adjacent to the leaving group at neutral or slightly basic pH. The proteasome has an ATP-dependent proteolytic activity.</text>
</comment>
<proteinExistence type="inferred from homology"/>
<evidence type="ECO:0000256" key="4">
    <source>
        <dbReference type="RuleBase" id="RU004203"/>
    </source>
</evidence>
<dbReference type="Proteomes" id="UP000597762">
    <property type="component" value="Unassembled WGS sequence"/>
</dbReference>
<sequence length="227" mass="25430">MDFGVSSYKKPFSTYFSPYAMNGGTVLALSGEDFAIIASDTRLSEGFMIHSRESPKTYTLTDKTVLGCVGFHGDALTVTKILEARLKVYEHNHRKEMTTPAIAALLSTILYHRRFFPYYVYNLIAGIDEEGKGCIYSFDPVGSYERETCRAAGSSSAMLQPLLDNQIECKNQQNMQKTPLTQARALQLVKDVFVSAAERDIYTGDCITVNLITKDGITNEEFRLRKD</sequence>
<dbReference type="Pfam" id="PF00227">
    <property type="entry name" value="Proteasome"/>
    <property type="match status" value="1"/>
</dbReference>
<dbReference type="GO" id="GO:0051603">
    <property type="term" value="P:proteolysis involved in protein catabolic process"/>
    <property type="evidence" value="ECO:0007669"/>
    <property type="project" value="InterPro"/>
</dbReference>
<dbReference type="PANTHER" id="PTHR32194:SF2">
    <property type="entry name" value="PROTEASOME SUBUNIT BETA TYPE-1"/>
    <property type="match status" value="1"/>
</dbReference>
<dbReference type="SUPFAM" id="SSF56235">
    <property type="entry name" value="N-terminal nucleophile aminohydrolases (Ntn hydrolases)"/>
    <property type="match status" value="1"/>
</dbReference>
<dbReference type="GO" id="GO:0005634">
    <property type="term" value="C:nucleus"/>
    <property type="evidence" value="ECO:0007669"/>
    <property type="project" value="UniProtKB-SubCell"/>
</dbReference>
<dbReference type="EMBL" id="CAHIKZ030001424">
    <property type="protein sequence ID" value="CAE1263693.1"/>
    <property type="molecule type" value="Genomic_DNA"/>
</dbReference>
<dbReference type="PROSITE" id="PS51476">
    <property type="entry name" value="PROTEASOME_BETA_2"/>
    <property type="match status" value="1"/>
</dbReference>
<keyword evidence="2 4" id="KW-0647">Proteasome</keyword>
<accession>A0A812C745</accession>
<dbReference type="Gene3D" id="3.60.20.10">
    <property type="entry name" value="Glutamine Phosphoribosylpyrophosphate, subunit 1, domain 1"/>
    <property type="match status" value="1"/>
</dbReference>
<dbReference type="InterPro" id="IPR001353">
    <property type="entry name" value="Proteasome_sua/b"/>
</dbReference>
<dbReference type="GO" id="GO:0005839">
    <property type="term" value="C:proteasome core complex"/>
    <property type="evidence" value="ECO:0007669"/>
    <property type="project" value="InterPro"/>
</dbReference>
<dbReference type="InterPro" id="IPR029055">
    <property type="entry name" value="Ntn_hydrolases_N"/>
</dbReference>
<evidence type="ECO:0000256" key="2">
    <source>
        <dbReference type="ARBA" id="ARBA00022942"/>
    </source>
</evidence>